<dbReference type="HOGENOM" id="CLU_653688_0_0_4"/>
<keyword evidence="1" id="KW-0732">Signal</keyword>
<protein>
    <submittedName>
        <fullName evidence="2">Uncharacterized protein</fullName>
    </submittedName>
</protein>
<name>S3BLK0_9BURK</name>
<gene>
    <name evidence="2" type="ORF">HMPREF1476_00048</name>
</gene>
<comment type="caution">
    <text evidence="2">The sequence shown here is derived from an EMBL/GenBank/DDBJ whole genome shotgun (WGS) entry which is preliminary data.</text>
</comment>
<dbReference type="AlphaFoldDB" id="S3BLK0"/>
<dbReference type="eggNOG" id="ENOG5032QJ9">
    <property type="taxonomic scope" value="Bacteria"/>
</dbReference>
<feature type="chain" id="PRO_5004506472" evidence="1">
    <location>
        <begin position="22"/>
        <end position="420"/>
    </location>
</feature>
<evidence type="ECO:0000313" key="3">
    <source>
        <dbReference type="Proteomes" id="UP000014400"/>
    </source>
</evidence>
<sequence length="420" mass="44686">MGAKVWSTAAVVIAAAAAAGAGIVTWEGRVWDEHAQDLASYKEAPVKTVIFTETARTWRTRAFTVEVELLNGLKMVWQGGAEFGLGTKTKASLDLTQGIGAQIAADKSVEGFGDELVIETSITGTVKPVVWRLNPITYRAPENAFVCQAEAASITGEKSGQDIDARFVLGGWSCRTAEEIAANAPSTESMKDLRAEIRVGEKPIADFTFTSGPFVSGELSGDGTRAAFISARSAGPASEDKDGKAAQRWDERVELSVTNPKTGGESASEIGLDLTITNLSEAFLTDLQTATQETAVNPDAAFRVLGIWSRAFMKDGIALNLTDARYVRGKDAAHLKGAFAYKAADPNAQGQELARGASWGTFELAIPQALIAKQTAAVYTASGDLRLIDGVYQSKLEIFENACFVNGNYKGNPIALLSLF</sequence>
<feature type="signal peptide" evidence="1">
    <location>
        <begin position="1"/>
        <end position="21"/>
    </location>
</feature>
<keyword evidence="3" id="KW-1185">Reference proteome</keyword>
<evidence type="ECO:0000313" key="2">
    <source>
        <dbReference type="EMBL" id="EPE02114.1"/>
    </source>
</evidence>
<dbReference type="Proteomes" id="UP000014400">
    <property type="component" value="Unassembled WGS sequence"/>
</dbReference>
<dbReference type="PATRIC" id="fig|1203554.3.peg.36"/>
<organism evidence="2 3">
    <name type="scientific">Sutterella wadsworthensis HGA0223</name>
    <dbReference type="NCBI Taxonomy" id="1203554"/>
    <lineage>
        <taxon>Bacteria</taxon>
        <taxon>Pseudomonadati</taxon>
        <taxon>Pseudomonadota</taxon>
        <taxon>Betaproteobacteria</taxon>
        <taxon>Burkholderiales</taxon>
        <taxon>Sutterellaceae</taxon>
        <taxon>Sutterella</taxon>
    </lineage>
</organism>
<dbReference type="RefSeq" id="WP_016473535.1">
    <property type="nucleotide sequence ID" value="NZ_KE150480.1"/>
</dbReference>
<accession>S3BLK0</accession>
<proteinExistence type="predicted"/>
<reference evidence="2 3" key="1">
    <citation type="submission" date="2013-04" db="EMBL/GenBank/DDBJ databases">
        <title>The Genome Sequence of Sutterella wadsworthensis HGA0223.</title>
        <authorList>
            <consortium name="The Broad Institute Genomics Platform"/>
            <person name="Earl A."/>
            <person name="Ward D."/>
            <person name="Feldgarden M."/>
            <person name="Gevers D."/>
            <person name="Schmidt T.M."/>
            <person name="Dover J."/>
            <person name="Dai D."/>
            <person name="Walker B."/>
            <person name="Young S."/>
            <person name="Zeng Q."/>
            <person name="Gargeya S."/>
            <person name="Fitzgerald M."/>
            <person name="Haas B."/>
            <person name="Abouelleil A."/>
            <person name="Allen A.W."/>
            <person name="Alvarado L."/>
            <person name="Arachchi H.M."/>
            <person name="Berlin A.M."/>
            <person name="Chapman S.B."/>
            <person name="Gainer-Dewar J."/>
            <person name="Goldberg J."/>
            <person name="Griggs A."/>
            <person name="Gujja S."/>
            <person name="Hansen M."/>
            <person name="Howarth C."/>
            <person name="Imamovic A."/>
            <person name="Ireland A."/>
            <person name="Larimer J."/>
            <person name="McCowan C."/>
            <person name="Murphy C."/>
            <person name="Pearson M."/>
            <person name="Poon T.W."/>
            <person name="Priest M."/>
            <person name="Roberts A."/>
            <person name="Saif S."/>
            <person name="Shea T."/>
            <person name="Sisk P."/>
            <person name="Sykes S."/>
            <person name="Wortman J."/>
            <person name="Nusbaum C."/>
            <person name="Birren B."/>
        </authorList>
    </citation>
    <scope>NUCLEOTIDE SEQUENCE [LARGE SCALE GENOMIC DNA]</scope>
    <source>
        <strain evidence="2 3">HGA0223</strain>
    </source>
</reference>
<dbReference type="EMBL" id="ATCF01000002">
    <property type="protein sequence ID" value="EPE02114.1"/>
    <property type="molecule type" value="Genomic_DNA"/>
</dbReference>
<evidence type="ECO:0000256" key="1">
    <source>
        <dbReference type="SAM" id="SignalP"/>
    </source>
</evidence>